<dbReference type="GO" id="GO:0016705">
    <property type="term" value="F:oxidoreductase activity, acting on paired donors, with incorporation or reduction of molecular oxygen"/>
    <property type="evidence" value="ECO:0007669"/>
    <property type="project" value="InterPro"/>
</dbReference>
<comment type="cofactor">
    <cofactor evidence="1 7">
        <name>heme</name>
        <dbReference type="ChEBI" id="CHEBI:30413"/>
    </cofactor>
</comment>
<dbReference type="PRINTS" id="PR00465">
    <property type="entry name" value="EP450IV"/>
</dbReference>
<dbReference type="CDD" id="cd11041">
    <property type="entry name" value="CYP503A1-like"/>
    <property type="match status" value="1"/>
</dbReference>
<organism evidence="10 11">
    <name type="scientific">Cryphonectria parasitica (strain ATCC 38755 / EP155)</name>
    <dbReference type="NCBI Taxonomy" id="660469"/>
    <lineage>
        <taxon>Eukaryota</taxon>
        <taxon>Fungi</taxon>
        <taxon>Dikarya</taxon>
        <taxon>Ascomycota</taxon>
        <taxon>Pezizomycotina</taxon>
        <taxon>Sordariomycetes</taxon>
        <taxon>Sordariomycetidae</taxon>
        <taxon>Diaporthales</taxon>
        <taxon>Cryphonectriaceae</taxon>
        <taxon>Cryphonectria-Endothia species complex</taxon>
        <taxon>Cryphonectria</taxon>
    </lineage>
</organism>
<dbReference type="EMBL" id="MU032347">
    <property type="protein sequence ID" value="KAF3765318.1"/>
    <property type="molecule type" value="Genomic_DNA"/>
</dbReference>
<keyword evidence="11" id="KW-1185">Reference proteome</keyword>
<feature type="binding site" description="axial binding residue" evidence="7">
    <location>
        <position position="453"/>
    </location>
    <ligand>
        <name>heme</name>
        <dbReference type="ChEBI" id="CHEBI:30413"/>
    </ligand>
    <ligandPart>
        <name>Fe</name>
        <dbReference type="ChEBI" id="CHEBI:18248"/>
    </ligandPart>
</feature>
<dbReference type="GO" id="GO:0005506">
    <property type="term" value="F:iron ion binding"/>
    <property type="evidence" value="ECO:0007669"/>
    <property type="project" value="InterPro"/>
</dbReference>
<dbReference type="InterPro" id="IPR017972">
    <property type="entry name" value="Cyt_P450_CS"/>
</dbReference>
<dbReference type="InterPro" id="IPR001128">
    <property type="entry name" value="Cyt_P450"/>
</dbReference>
<dbReference type="Gene3D" id="1.10.630.10">
    <property type="entry name" value="Cytochrome P450"/>
    <property type="match status" value="1"/>
</dbReference>
<keyword evidence="3 7" id="KW-0479">Metal-binding</keyword>
<dbReference type="PANTHER" id="PTHR46206:SF7">
    <property type="entry name" value="P450, PUTATIVE (EUROFUNG)-RELATED"/>
    <property type="match status" value="1"/>
</dbReference>
<gene>
    <name evidence="10" type="ORF">M406DRAFT_88222</name>
</gene>
<dbReference type="OrthoDB" id="1844152at2759"/>
<comment type="caution">
    <text evidence="10">The sequence shown here is derived from an EMBL/GenBank/DDBJ whole genome shotgun (WGS) entry which is preliminary data.</text>
</comment>
<sequence>MDSIEYFVQVAQEKWPVIATFIAVSLVAMFLQTAVVSRSTWTKIPLIGAELGSDEKRRELYLKGAKRVYTEGYKRFKNGVYRIVTPTSSKVIVVSTRFLPELRKLPDSILSRDAAIVETLHSKYTGISPGEMAMSWVLKARLTPALNRVNLNLADEVQSAFREEMPTCEDWTAVKINSVLLRIVAKASGRIFVGPELCHSEEYLEAAIRYTVEVIGAANAVSNVPPWLRSFKASKLPEVQRLHERRKHAIKFMQPVVESRKDLDQKPDDLLQWLIDNEGNLGDMSTWKLARTQLALSFAAIHTSTVVSTNVFYTLAVMPNEVILELRDEIRSVLGENNGNFTSSALQSMKKVDSFIKETMRYYPFANHSFERKVMRTFTLSNGQVIPAGVILECSTAHNQDDEVFPDASRFDPWRFSKLQEQEKEDGMDGAARHQMVSVTPNHLTFGYGRHACPGRFFAINEIKMIIGTFLLNYDIKNIDGSNERYANVVHGSSSVPDVTKELLFRRV</sequence>
<keyword evidence="5 7" id="KW-0408">Iron</keyword>
<keyword evidence="9" id="KW-1133">Transmembrane helix</keyword>
<dbReference type="Pfam" id="PF00067">
    <property type="entry name" value="p450"/>
    <property type="match status" value="1"/>
</dbReference>
<evidence type="ECO:0000256" key="4">
    <source>
        <dbReference type="ARBA" id="ARBA00023002"/>
    </source>
</evidence>
<evidence type="ECO:0000256" key="3">
    <source>
        <dbReference type="ARBA" id="ARBA00022723"/>
    </source>
</evidence>
<dbReference type="RefSeq" id="XP_040776279.1">
    <property type="nucleotide sequence ID" value="XM_040926115.1"/>
</dbReference>
<keyword evidence="9" id="KW-0472">Membrane</keyword>
<feature type="transmembrane region" description="Helical" evidence="9">
    <location>
        <begin position="15"/>
        <end position="36"/>
    </location>
</feature>
<evidence type="ECO:0000313" key="10">
    <source>
        <dbReference type="EMBL" id="KAF3765318.1"/>
    </source>
</evidence>
<dbReference type="Proteomes" id="UP000803844">
    <property type="component" value="Unassembled WGS sequence"/>
</dbReference>
<evidence type="ECO:0000313" key="11">
    <source>
        <dbReference type="Proteomes" id="UP000803844"/>
    </source>
</evidence>
<evidence type="ECO:0000256" key="9">
    <source>
        <dbReference type="SAM" id="Phobius"/>
    </source>
</evidence>
<dbReference type="GO" id="GO:0020037">
    <property type="term" value="F:heme binding"/>
    <property type="evidence" value="ECO:0007669"/>
    <property type="project" value="InterPro"/>
</dbReference>
<accession>A0A9P5CNN0</accession>
<evidence type="ECO:0000256" key="8">
    <source>
        <dbReference type="RuleBase" id="RU000461"/>
    </source>
</evidence>
<evidence type="ECO:0008006" key="12">
    <source>
        <dbReference type="Google" id="ProtNLM"/>
    </source>
</evidence>
<comment type="similarity">
    <text evidence="2 8">Belongs to the cytochrome P450 family.</text>
</comment>
<dbReference type="InterPro" id="IPR002403">
    <property type="entry name" value="Cyt_P450_E_grp-IV"/>
</dbReference>
<protein>
    <recommendedName>
        <fullName evidence="12">Cytochrome P450 monooxygenase</fullName>
    </recommendedName>
</protein>
<dbReference type="GeneID" id="63843244"/>
<dbReference type="AlphaFoldDB" id="A0A9P5CNN0"/>
<keyword evidence="7 8" id="KW-0349">Heme</keyword>
<evidence type="ECO:0000256" key="6">
    <source>
        <dbReference type="ARBA" id="ARBA00023033"/>
    </source>
</evidence>
<dbReference type="GO" id="GO:0004497">
    <property type="term" value="F:monooxygenase activity"/>
    <property type="evidence" value="ECO:0007669"/>
    <property type="project" value="UniProtKB-KW"/>
</dbReference>
<evidence type="ECO:0000256" key="2">
    <source>
        <dbReference type="ARBA" id="ARBA00010617"/>
    </source>
</evidence>
<reference evidence="10" key="1">
    <citation type="journal article" date="2020" name="Phytopathology">
        <title>Genome sequence of the chestnut blight fungus Cryphonectria parasitica EP155: A fundamental resource for an archetypical invasive plant pathogen.</title>
        <authorList>
            <person name="Crouch J.A."/>
            <person name="Dawe A."/>
            <person name="Aerts A."/>
            <person name="Barry K."/>
            <person name="Churchill A.C.L."/>
            <person name="Grimwood J."/>
            <person name="Hillman B."/>
            <person name="Milgroom M.G."/>
            <person name="Pangilinan J."/>
            <person name="Smith M."/>
            <person name="Salamov A."/>
            <person name="Schmutz J."/>
            <person name="Yadav J."/>
            <person name="Grigoriev I.V."/>
            <person name="Nuss D."/>
        </authorList>
    </citation>
    <scope>NUCLEOTIDE SEQUENCE</scope>
    <source>
        <strain evidence="10">EP155</strain>
    </source>
</reference>
<keyword evidence="6 8" id="KW-0503">Monooxygenase</keyword>
<dbReference type="SUPFAM" id="SSF48264">
    <property type="entry name" value="Cytochrome P450"/>
    <property type="match status" value="1"/>
</dbReference>
<keyword evidence="9" id="KW-0812">Transmembrane</keyword>
<evidence type="ECO:0000256" key="1">
    <source>
        <dbReference type="ARBA" id="ARBA00001971"/>
    </source>
</evidence>
<name>A0A9P5CNN0_CRYP1</name>
<evidence type="ECO:0000256" key="7">
    <source>
        <dbReference type="PIRSR" id="PIRSR602403-1"/>
    </source>
</evidence>
<dbReference type="PROSITE" id="PS00086">
    <property type="entry name" value="CYTOCHROME_P450"/>
    <property type="match status" value="1"/>
</dbReference>
<dbReference type="InterPro" id="IPR036396">
    <property type="entry name" value="Cyt_P450_sf"/>
</dbReference>
<keyword evidence="4 8" id="KW-0560">Oxidoreductase</keyword>
<dbReference type="PANTHER" id="PTHR46206">
    <property type="entry name" value="CYTOCHROME P450"/>
    <property type="match status" value="1"/>
</dbReference>
<evidence type="ECO:0000256" key="5">
    <source>
        <dbReference type="ARBA" id="ARBA00023004"/>
    </source>
</evidence>
<proteinExistence type="inferred from homology"/>